<accession>A0AAU7UEA1</accession>
<dbReference type="EMBL" id="CP158299">
    <property type="protein sequence ID" value="XBV86776.1"/>
    <property type="molecule type" value="Genomic_DNA"/>
</dbReference>
<dbReference type="KEGG" id="dsc:ABOD76_10825"/>
<gene>
    <name evidence="1" type="ORF">ABOD76_10825</name>
</gene>
<name>A0AAU7UEA1_9DEIO</name>
<protein>
    <submittedName>
        <fullName evidence="1">DUF5946 family protein</fullName>
    </submittedName>
</protein>
<dbReference type="InterPro" id="IPR045990">
    <property type="entry name" value="DUF5946"/>
</dbReference>
<dbReference type="Pfam" id="PF19371">
    <property type="entry name" value="DUF5946"/>
    <property type="match status" value="1"/>
</dbReference>
<evidence type="ECO:0000313" key="1">
    <source>
        <dbReference type="EMBL" id="XBV86776.1"/>
    </source>
</evidence>
<proteinExistence type="predicted"/>
<organism evidence="1">
    <name type="scientific">Deinococcus sonorensis KR-87</name>
    <dbReference type="NCBI Taxonomy" id="694439"/>
    <lineage>
        <taxon>Bacteria</taxon>
        <taxon>Thermotogati</taxon>
        <taxon>Deinococcota</taxon>
        <taxon>Deinococci</taxon>
        <taxon>Deinococcales</taxon>
        <taxon>Deinococcaceae</taxon>
        <taxon>Deinococcus</taxon>
    </lineage>
</organism>
<dbReference type="AlphaFoldDB" id="A0AAU7UEA1"/>
<dbReference type="RefSeq" id="WP_350244855.1">
    <property type="nucleotide sequence ID" value="NZ_CP158299.1"/>
</dbReference>
<reference evidence="1" key="1">
    <citation type="submission" date="2024-06" db="EMBL/GenBank/DDBJ databases">
        <title>Draft Genome Sequence of Deinococcus sonorensis Type Strain KR-87, a Biofilm Producing Representative of the Genus Deinococcus.</title>
        <authorList>
            <person name="Boren L.S."/>
            <person name="Grosso R.A."/>
            <person name="Hugenberg-Cox A.N."/>
            <person name="Hill J.T.E."/>
            <person name="Albert C.M."/>
            <person name="Tuohy J.M."/>
        </authorList>
    </citation>
    <scope>NUCLEOTIDE SEQUENCE</scope>
    <source>
        <strain evidence="1">KR-87</strain>
    </source>
</reference>
<sequence>MTADRHAPVTCPGCGAVQLGQGLTPPGRYHASGECWATYGELSAALAERAELSFPTQLSVDAYGAQHAGGSSRPITTAFSLIGLYLVNERGQSGRQAQLAHMRLARQRWTWPAFVPPDMQGSLTVLDVLAAPSGPPQDQQLRAWSASVWAAWQDWHGWTADFCRRHLG</sequence>